<evidence type="ECO:0000256" key="7">
    <source>
        <dbReference type="ARBA" id="ARBA00023273"/>
    </source>
</evidence>
<dbReference type="Proteomes" id="UP000001038">
    <property type="component" value="Chromosome 15"/>
</dbReference>
<keyword evidence="13" id="KW-1185">Reference proteome</keyword>
<evidence type="ECO:0000256" key="9">
    <source>
        <dbReference type="ARBA" id="ARBA00023662"/>
    </source>
</evidence>
<dbReference type="Ensembl" id="ENSORLT00000007769.2">
    <property type="protein sequence ID" value="ENSORLP00000007768.2"/>
    <property type="gene ID" value="ENSORLG00000006175.2"/>
</dbReference>
<evidence type="ECO:0000256" key="5">
    <source>
        <dbReference type="ARBA" id="ARBA00023054"/>
    </source>
</evidence>
<proteinExistence type="inferred from homology"/>
<evidence type="ECO:0000256" key="2">
    <source>
        <dbReference type="ARBA" id="ARBA00022490"/>
    </source>
</evidence>
<dbReference type="InterPro" id="IPR036322">
    <property type="entry name" value="WD40_repeat_dom_sf"/>
</dbReference>
<keyword evidence="7" id="KW-0966">Cell projection</keyword>
<evidence type="ECO:0000313" key="13">
    <source>
        <dbReference type="Proteomes" id="UP000001038"/>
    </source>
</evidence>
<evidence type="ECO:0000256" key="10">
    <source>
        <dbReference type="SAM" id="Coils"/>
    </source>
</evidence>
<dbReference type="InterPro" id="IPR015943">
    <property type="entry name" value="WD40/YVTN_repeat-like_dom_sf"/>
</dbReference>
<evidence type="ECO:0000256" key="8">
    <source>
        <dbReference type="ARBA" id="ARBA00023605"/>
    </source>
</evidence>
<dbReference type="PANTHER" id="PTHR14885:SF1">
    <property type="entry name" value="CILIA- AND FLAGELLA-ASSOCIATED PROTEIN 43"/>
    <property type="match status" value="1"/>
</dbReference>
<keyword evidence="5 10" id="KW-0175">Coiled coil</keyword>
<sequence>MSGKFAFILKYLNLCSFFESFLSNVLTSSSCIFLFFRWIQGFTNKKIEFINYETICFTCGNHISFLNLKTKKRCLLQSPGRGVSALTADGSSSIFAFAEQKLSPSIFVYSFPELKLKNELKGTARLEYTSLTLSDSGPFLGCYSSLPDYTLTVWNWEKAEPICKHAGAGRDIISLAFNPWNWLQLCTLGPTSVIVWHIEKSDCITALKPRVVKLPQTDGSFAERPSYTSYTVTCQQGFGRDPPPITETTPLTSSTVTPSAVCWTPTSDIYVGCVEGFLLQVDPENLSVSILYNPKVADAVPELTKFSFQGLTLTKNGLLTSGQNNEVHCLEVGGQVSITQTWELEKPVDAVKLSPDNDTVLLLSNTGEIYKLNPMLSDKIVKVLDIFSGNFLAAEFLNTDRNICVSLKDSGELQLWSSEGSCLGSLSLQAEVTSLACCPVALYAAVGTASGNVLFIDLNVHEKPRVVHHVHLYHTAVLHAVFDQGGHYLFTSGSDSHIYVLEAKPSRKFSVIGYTDVCGRILSLSTRCLKEEVQVLVLCAGQDDGSGGGSLLTVLSLPSRDLAGSDYVDRHGCLSAHALRVLTYEVPHPLLSCSLGVNEVFAYCNMKKTIQRFHLIKDPKSFSSEKIRIKPMQEVEGHPLGPASLLLSPDCLWLASVGQDGLLYVRQTDSTEKVTELQCHPCNSGGTQRVSFSTDGLTLLTTGFRDGCLVCTELRTKSLDANTENEVMRRRQSTRQSIKNMLGTENTILLNFTACDQEAPWLTYEVRGETSLDVSKRDEGESCQKSSSSPPTWLENRQKEVVQEENTQYFLEKKKLKETVKQLTEAMQKLIDENESLPEEEFSLTLKEQKRLETMVEQEVALVRARIEQDIVEKSYLCDVLKRECWDSLMIRRTAIKAFYSELAVQNFPLRERTAEECEDLRRVQSIRKVEKAASTIISLAEREDEKQEAQSCALTGSFSAQLGFSNPHLYDQFSLQSTEQRISQIILLQDVIYGIKAAFNAEFAALQRQKLLELQRVRDNNACIREIMLKLDRNQELWEPCLTDAEQPENVLTVDDSEIKAEMFFTPKKKEEEEERKTLGEGNQLEEQVDNGRKRAIDEIIGVFEVKKLDILKMEIPPPEFVLTKADTQLSEEEKKAYEEYEKNVKDLSQKKEKYRNSLESEVRKLMKSTKEGTEGFDQALCELLKKRVKCTIAIKQEELKMAYLVDSVLEDEAMRNRELELMSKREEMLAHKVETGEEVKTHQDEVQRFQEMYDSLVTEDKDLDKDFRKNFCNVPNNLVDQLYKLFKRRPRGQRVKTPSQTPDVLNQMLKAMDELDEPEKMPFGLNPSVWQRFCLVRRSKVESEQKVKTQALILAEMQAFLQKRRDEDNAFQEEINSLSEAIENLRRNRNCHLMDTTVQIILKQGQVEPPITELTSDPADTHLLLYHKNKPENLRRIIRTLAEQKIAVMEQWKGVRKRIIQLDWEHKVVKKKMEDVSDKCRDVKMLRLSEEQQDMTRYSESEQGTRISQKASMLEKNLAFMTEAHQQCIQQCVKEIEQLYKQADVKSKKTSTLELQLPDIRVDVAQLRHVSEAAGPEQEQAKAKERHLELAVKSNLKALVKAQAEELTVLLAEVERLTKKNFTSVYQLKYS</sequence>
<dbReference type="Pfam" id="PF25828">
    <property type="entry name" value="CC_Cfap43"/>
    <property type="match status" value="1"/>
</dbReference>
<keyword evidence="2" id="KW-0963">Cytoplasm</keyword>
<keyword evidence="3" id="KW-0853">WD repeat</keyword>
<dbReference type="SUPFAM" id="SSF50978">
    <property type="entry name" value="WD40 repeat-like"/>
    <property type="match status" value="2"/>
</dbReference>
<feature type="region of interest" description="Disordered" evidence="11">
    <location>
        <begin position="773"/>
        <end position="798"/>
    </location>
</feature>
<protein>
    <recommendedName>
        <fullName evidence="9">Cilia- and flagella-associated protein 43</fullName>
    </recommendedName>
</protein>
<dbReference type="GeneTree" id="ENSGT00530000064714"/>
<keyword evidence="6" id="KW-0206">Cytoskeleton</keyword>
<evidence type="ECO:0000256" key="3">
    <source>
        <dbReference type="ARBA" id="ARBA00022574"/>
    </source>
</evidence>
<reference evidence="12 13" key="1">
    <citation type="journal article" date="2007" name="Nature">
        <title>The medaka draft genome and insights into vertebrate genome evolution.</title>
        <authorList>
            <person name="Kasahara M."/>
            <person name="Naruse K."/>
            <person name="Sasaki S."/>
            <person name="Nakatani Y."/>
            <person name="Qu W."/>
            <person name="Ahsan B."/>
            <person name="Yamada T."/>
            <person name="Nagayasu Y."/>
            <person name="Doi K."/>
            <person name="Kasai Y."/>
            <person name="Jindo T."/>
            <person name="Kobayashi D."/>
            <person name="Shimada A."/>
            <person name="Toyoda A."/>
            <person name="Kuroki Y."/>
            <person name="Fujiyama A."/>
            <person name="Sasaki T."/>
            <person name="Shimizu A."/>
            <person name="Asakawa S."/>
            <person name="Shimizu N."/>
            <person name="Hashimoto S."/>
            <person name="Yang J."/>
            <person name="Lee Y."/>
            <person name="Matsushima K."/>
            <person name="Sugano S."/>
            <person name="Sakaizumi M."/>
            <person name="Narita T."/>
            <person name="Ohishi K."/>
            <person name="Haga S."/>
            <person name="Ohta F."/>
            <person name="Nomoto H."/>
            <person name="Nogata K."/>
            <person name="Morishita T."/>
            <person name="Endo T."/>
            <person name="Shin-I T."/>
            <person name="Takeda H."/>
            <person name="Morishita S."/>
            <person name="Kohara Y."/>
        </authorList>
    </citation>
    <scope>NUCLEOTIDE SEQUENCE [LARGE SCALE GENOMIC DNA]</scope>
    <source>
        <strain evidence="12 13">Hd-rR</strain>
    </source>
</reference>
<name>H2LNY8_ORYLA</name>
<dbReference type="Gene3D" id="2.130.10.10">
    <property type="entry name" value="YVTN repeat-like/Quinoprotein amine dehydrogenase"/>
    <property type="match status" value="3"/>
</dbReference>
<dbReference type="GO" id="GO:0007288">
    <property type="term" value="P:sperm axoneme assembly"/>
    <property type="evidence" value="ECO:0000318"/>
    <property type="project" value="GO_Central"/>
</dbReference>
<dbReference type="eggNOG" id="ENOG502QQ39">
    <property type="taxonomic scope" value="Eukaryota"/>
</dbReference>
<evidence type="ECO:0000256" key="1">
    <source>
        <dbReference type="ARBA" id="ARBA00004430"/>
    </source>
</evidence>
<reference evidence="12" key="3">
    <citation type="submission" date="2025-09" db="UniProtKB">
        <authorList>
            <consortium name="Ensembl"/>
        </authorList>
    </citation>
    <scope>IDENTIFICATION</scope>
    <source>
        <strain evidence="12">Hd-rR</strain>
    </source>
</reference>
<dbReference type="GO" id="GO:0060271">
    <property type="term" value="P:cilium assembly"/>
    <property type="evidence" value="ECO:0000318"/>
    <property type="project" value="GO_Central"/>
</dbReference>
<evidence type="ECO:0000313" key="12">
    <source>
        <dbReference type="Ensembl" id="ENSORLP00000007768.2"/>
    </source>
</evidence>
<organism evidence="12 13">
    <name type="scientific">Oryzias latipes</name>
    <name type="common">Japanese rice fish</name>
    <name type="synonym">Japanese killifish</name>
    <dbReference type="NCBI Taxonomy" id="8090"/>
    <lineage>
        <taxon>Eukaryota</taxon>
        <taxon>Metazoa</taxon>
        <taxon>Chordata</taxon>
        <taxon>Craniata</taxon>
        <taxon>Vertebrata</taxon>
        <taxon>Euteleostomi</taxon>
        <taxon>Actinopterygii</taxon>
        <taxon>Neopterygii</taxon>
        <taxon>Teleostei</taxon>
        <taxon>Neoteleostei</taxon>
        <taxon>Acanthomorphata</taxon>
        <taxon>Ovalentaria</taxon>
        <taxon>Atherinomorphae</taxon>
        <taxon>Beloniformes</taxon>
        <taxon>Adrianichthyidae</taxon>
        <taxon>Oryziinae</taxon>
        <taxon>Oryzias</taxon>
    </lineage>
</organism>
<feature type="coiled-coil region" evidence="10">
    <location>
        <begin position="806"/>
        <end position="840"/>
    </location>
</feature>
<dbReference type="InterPro" id="IPR001680">
    <property type="entry name" value="WD40_rpt"/>
</dbReference>
<dbReference type="SMART" id="SM00320">
    <property type="entry name" value="WD40"/>
    <property type="match status" value="6"/>
</dbReference>
<comment type="similarity">
    <text evidence="8">Belongs to the CFAP43 family.</text>
</comment>
<reference evidence="12" key="2">
    <citation type="submission" date="2025-08" db="UniProtKB">
        <authorList>
            <consortium name="Ensembl"/>
        </authorList>
    </citation>
    <scope>IDENTIFICATION</scope>
    <source>
        <strain evidence="12">Hd-rR</strain>
    </source>
</reference>
<gene>
    <name evidence="12" type="primary">CFAP43</name>
    <name evidence="12" type="synonym">cfap43</name>
</gene>
<dbReference type="HOGENOM" id="CLU_015727_0_0_1"/>
<feature type="compositionally biased region" description="Basic and acidic residues" evidence="11">
    <location>
        <begin position="773"/>
        <end position="782"/>
    </location>
</feature>
<feature type="coiled-coil region" evidence="10">
    <location>
        <begin position="1132"/>
        <end position="1166"/>
    </location>
</feature>
<evidence type="ECO:0000256" key="11">
    <source>
        <dbReference type="SAM" id="MobiDB-lite"/>
    </source>
</evidence>
<evidence type="ECO:0000256" key="6">
    <source>
        <dbReference type="ARBA" id="ARBA00023212"/>
    </source>
</evidence>
<dbReference type="STRING" id="8090.ENSORLP00000007768"/>
<evidence type="ECO:0000256" key="4">
    <source>
        <dbReference type="ARBA" id="ARBA00022737"/>
    </source>
</evidence>
<dbReference type="PANTHER" id="PTHR14885">
    <property type="entry name" value="CILIA- AND FLAGELLA-ASSOCIATED PROTEIN 43-RELATED"/>
    <property type="match status" value="1"/>
</dbReference>
<dbReference type="InParanoid" id="H2LNY8"/>
<comment type="subcellular location">
    <subcellularLocation>
        <location evidence="1">Cytoplasm</location>
        <location evidence="1">Cytoskeleton</location>
        <location evidence="1">Cilium axoneme</location>
    </subcellularLocation>
</comment>
<dbReference type="GO" id="GO:0005930">
    <property type="term" value="C:axoneme"/>
    <property type="evidence" value="ECO:0000318"/>
    <property type="project" value="GO_Central"/>
</dbReference>
<dbReference type="Bgee" id="ENSORLG00000006175">
    <property type="expression patterns" value="Expressed in testis and 8 other cell types or tissues"/>
</dbReference>
<accession>H2LNY8</accession>
<keyword evidence="4" id="KW-0677">Repeat</keyword>
<dbReference type="PROSITE" id="PS51257">
    <property type="entry name" value="PROKAR_LIPOPROTEIN"/>
    <property type="match status" value="1"/>
</dbReference>